<name>A0AAD7IG64_9AGAR</name>
<protein>
    <recommendedName>
        <fullName evidence="3">F-box domain-containing protein</fullName>
    </recommendedName>
</protein>
<evidence type="ECO:0000313" key="2">
    <source>
        <dbReference type="Proteomes" id="UP001215598"/>
    </source>
</evidence>
<sequence length="428" mass="47068">MPPVLSKAYIDKLPNELLAWIVEISNSDDTQHNGATSCQKFVLAGVCTKWRGVAQGTARLWADLPVTLNTVPAYVEFIFGLTREAPLALTIDLAHQLPHPPGTSGVLETATVEEFLESVAPILATKTVHIRCLHILAYLEKDLRQLLLALGHLSGTGMKDLHLEVICPRPLDDTLPQTPEPLPLFQSTSCLQTLGLINVPLLLAEVMFASVKNLTLDRTPGLTWSELSHNLRAMISLESLTLWGPVCADYDTQTVVSLPCLTTLALRISGPSDIPLALAMLRMPALIWLRIGRTNGAIEPVLSALGDALADITRLELYSRPTVGNNKHEDEISAVWECTPKLSFVDFNKTAYADMKKFVSVLKENTGRFPLLNSIHTDYGFPEGTIEELLRVTSATLVTPSTDSTFTEVRWSWQDGGARRSKFIVWAV</sequence>
<evidence type="ECO:0008006" key="3">
    <source>
        <dbReference type="Google" id="ProtNLM"/>
    </source>
</evidence>
<comment type="caution">
    <text evidence="1">The sequence shown here is derived from an EMBL/GenBank/DDBJ whole genome shotgun (WGS) entry which is preliminary data.</text>
</comment>
<proteinExistence type="predicted"/>
<evidence type="ECO:0000313" key="1">
    <source>
        <dbReference type="EMBL" id="KAJ7741058.1"/>
    </source>
</evidence>
<dbReference type="EMBL" id="JARKIB010000100">
    <property type="protein sequence ID" value="KAJ7741058.1"/>
    <property type="molecule type" value="Genomic_DNA"/>
</dbReference>
<reference evidence="1" key="1">
    <citation type="submission" date="2023-03" db="EMBL/GenBank/DDBJ databases">
        <title>Massive genome expansion in bonnet fungi (Mycena s.s.) driven by repeated elements and novel gene families across ecological guilds.</title>
        <authorList>
            <consortium name="Lawrence Berkeley National Laboratory"/>
            <person name="Harder C.B."/>
            <person name="Miyauchi S."/>
            <person name="Viragh M."/>
            <person name="Kuo A."/>
            <person name="Thoen E."/>
            <person name="Andreopoulos B."/>
            <person name="Lu D."/>
            <person name="Skrede I."/>
            <person name="Drula E."/>
            <person name="Henrissat B."/>
            <person name="Morin E."/>
            <person name="Kohler A."/>
            <person name="Barry K."/>
            <person name="LaButti K."/>
            <person name="Morin E."/>
            <person name="Salamov A."/>
            <person name="Lipzen A."/>
            <person name="Mereny Z."/>
            <person name="Hegedus B."/>
            <person name="Baldrian P."/>
            <person name="Stursova M."/>
            <person name="Weitz H."/>
            <person name="Taylor A."/>
            <person name="Grigoriev I.V."/>
            <person name="Nagy L.G."/>
            <person name="Martin F."/>
            <person name="Kauserud H."/>
        </authorList>
    </citation>
    <scope>NUCLEOTIDE SEQUENCE</scope>
    <source>
        <strain evidence="1">CBHHK182m</strain>
    </source>
</reference>
<dbReference type="SUPFAM" id="SSF52047">
    <property type="entry name" value="RNI-like"/>
    <property type="match status" value="1"/>
</dbReference>
<accession>A0AAD7IG64</accession>
<dbReference type="Gene3D" id="3.80.10.10">
    <property type="entry name" value="Ribonuclease Inhibitor"/>
    <property type="match status" value="1"/>
</dbReference>
<dbReference type="Proteomes" id="UP001215598">
    <property type="component" value="Unassembled WGS sequence"/>
</dbReference>
<organism evidence="1 2">
    <name type="scientific">Mycena metata</name>
    <dbReference type="NCBI Taxonomy" id="1033252"/>
    <lineage>
        <taxon>Eukaryota</taxon>
        <taxon>Fungi</taxon>
        <taxon>Dikarya</taxon>
        <taxon>Basidiomycota</taxon>
        <taxon>Agaricomycotina</taxon>
        <taxon>Agaricomycetes</taxon>
        <taxon>Agaricomycetidae</taxon>
        <taxon>Agaricales</taxon>
        <taxon>Marasmiineae</taxon>
        <taxon>Mycenaceae</taxon>
        <taxon>Mycena</taxon>
    </lineage>
</organism>
<dbReference type="InterPro" id="IPR032675">
    <property type="entry name" value="LRR_dom_sf"/>
</dbReference>
<dbReference type="AlphaFoldDB" id="A0AAD7IG64"/>
<keyword evidence="2" id="KW-1185">Reference proteome</keyword>
<gene>
    <name evidence="1" type="ORF">B0H16DRAFT_1728698</name>
</gene>